<evidence type="ECO:0000256" key="9">
    <source>
        <dbReference type="ARBA" id="ARBA00023136"/>
    </source>
</evidence>
<sequence length="361" mass="40508">MSAANNFRRTLPALFLLCFLSLFSGVYTDELQILLKLKSTLLQNSDTHVFNSWEPTRPFCEFDGITCNSDGSVTVIELSHKNLSGFLPLDSICQLQSLEKLSLGFNTLHGTIMEDLRNCTKLKYLDLGNNIFNGPVPDMTSLGDLQYLSLNNSGFSGIFPWKSIVNMTGLIRLSLGDNPFEPVPFPQEVVKLKKLNWLYLSNCRMEGTIPAEIGDLTELINFEISDNNMSGEIPKEIGKLKKLWQFELYNNSFTGKLPFGLRNLTNLEYFDASMNNIEGDLSEVRFLTNLVSLQLFSNNLSGQIPAELGEFKQLVNLSLYANNLTGPLPQNIGSWAEFNFIDVSENFLTGPIPPNMCKRGR</sequence>
<dbReference type="FunFam" id="3.80.10.10:FF:000453">
    <property type="entry name" value="Leucine-rich receptor-like protein kinase family protein"/>
    <property type="match status" value="1"/>
</dbReference>
<dbReference type="EMBL" id="VOIH02000005">
    <property type="protein sequence ID" value="KAF3447434.1"/>
    <property type="molecule type" value="Genomic_DNA"/>
</dbReference>
<dbReference type="InterPro" id="IPR013210">
    <property type="entry name" value="LRR_N_plant-typ"/>
</dbReference>
<comment type="subcellular location">
    <subcellularLocation>
        <location evidence="1">Membrane</location>
        <topology evidence="1">Single-pass membrane protein</topology>
    </subcellularLocation>
</comment>
<proteinExistence type="predicted"/>
<name>A0A8K0H8K8_9ROSA</name>
<feature type="chain" id="PRO_5035468222" description="Leucine-rich repeat-containing N-terminal plant-type domain-containing protein" evidence="11">
    <location>
        <begin position="29"/>
        <end position="361"/>
    </location>
</feature>
<keyword evidence="2" id="KW-0433">Leucine-rich repeat</keyword>
<evidence type="ECO:0000256" key="10">
    <source>
        <dbReference type="ARBA" id="ARBA00023180"/>
    </source>
</evidence>
<evidence type="ECO:0000313" key="14">
    <source>
        <dbReference type="Proteomes" id="UP000796880"/>
    </source>
</evidence>
<dbReference type="InterPro" id="IPR001611">
    <property type="entry name" value="Leu-rich_rpt"/>
</dbReference>
<accession>A0A8K0H8K8</accession>
<evidence type="ECO:0000256" key="4">
    <source>
        <dbReference type="ARBA" id="ARBA00022729"/>
    </source>
</evidence>
<feature type="domain" description="Leucine-rich repeat-containing N-terminal plant-type" evidence="12">
    <location>
        <begin position="29"/>
        <end position="68"/>
    </location>
</feature>
<dbReference type="GO" id="GO:0051707">
    <property type="term" value="P:response to other organism"/>
    <property type="evidence" value="ECO:0007669"/>
    <property type="project" value="UniProtKB-ARBA"/>
</dbReference>
<keyword evidence="10" id="KW-0325">Glycoprotein</keyword>
<dbReference type="PANTHER" id="PTHR48065">
    <property type="entry name" value="OS10G0469600 PROTEIN"/>
    <property type="match status" value="1"/>
</dbReference>
<dbReference type="GO" id="GO:0006952">
    <property type="term" value="P:defense response"/>
    <property type="evidence" value="ECO:0007669"/>
    <property type="project" value="UniProtKB-ARBA"/>
</dbReference>
<evidence type="ECO:0000256" key="7">
    <source>
        <dbReference type="ARBA" id="ARBA00022840"/>
    </source>
</evidence>
<dbReference type="GO" id="GO:0016020">
    <property type="term" value="C:membrane"/>
    <property type="evidence" value="ECO:0007669"/>
    <property type="project" value="UniProtKB-SubCell"/>
</dbReference>
<organism evidence="13 14">
    <name type="scientific">Rhamnella rubrinervis</name>
    <dbReference type="NCBI Taxonomy" id="2594499"/>
    <lineage>
        <taxon>Eukaryota</taxon>
        <taxon>Viridiplantae</taxon>
        <taxon>Streptophyta</taxon>
        <taxon>Embryophyta</taxon>
        <taxon>Tracheophyta</taxon>
        <taxon>Spermatophyta</taxon>
        <taxon>Magnoliopsida</taxon>
        <taxon>eudicotyledons</taxon>
        <taxon>Gunneridae</taxon>
        <taxon>Pentapetalae</taxon>
        <taxon>rosids</taxon>
        <taxon>fabids</taxon>
        <taxon>Rosales</taxon>
        <taxon>Rhamnaceae</taxon>
        <taxon>rhamnoid group</taxon>
        <taxon>Rhamneae</taxon>
        <taxon>Rhamnella</taxon>
    </lineage>
</organism>
<keyword evidence="8" id="KW-1133">Transmembrane helix</keyword>
<keyword evidence="14" id="KW-1185">Reference proteome</keyword>
<reference evidence="13" key="1">
    <citation type="submission" date="2020-03" db="EMBL/GenBank/DDBJ databases">
        <title>A high-quality chromosome-level genome assembly of a woody plant with both climbing and erect habits, Rhamnella rubrinervis.</title>
        <authorList>
            <person name="Lu Z."/>
            <person name="Yang Y."/>
            <person name="Zhu X."/>
            <person name="Sun Y."/>
        </authorList>
    </citation>
    <scope>NUCLEOTIDE SEQUENCE</scope>
    <source>
        <strain evidence="13">BYM</strain>
        <tissue evidence="13">Leaf</tissue>
    </source>
</reference>
<keyword evidence="6" id="KW-0547">Nucleotide-binding</keyword>
<evidence type="ECO:0000259" key="12">
    <source>
        <dbReference type="Pfam" id="PF08263"/>
    </source>
</evidence>
<evidence type="ECO:0000256" key="5">
    <source>
        <dbReference type="ARBA" id="ARBA00022737"/>
    </source>
</evidence>
<dbReference type="GO" id="GO:0009791">
    <property type="term" value="P:post-embryonic development"/>
    <property type="evidence" value="ECO:0007669"/>
    <property type="project" value="UniProtKB-ARBA"/>
</dbReference>
<keyword evidence="4 11" id="KW-0732">Signal</keyword>
<dbReference type="Pfam" id="PF00560">
    <property type="entry name" value="LRR_1"/>
    <property type="match status" value="2"/>
</dbReference>
<dbReference type="InterPro" id="IPR032675">
    <property type="entry name" value="LRR_dom_sf"/>
</dbReference>
<dbReference type="AlphaFoldDB" id="A0A8K0H8K8"/>
<dbReference type="OrthoDB" id="1713515at2759"/>
<gene>
    <name evidence="13" type="ORF">FNV43_RR12620</name>
</gene>
<dbReference type="Proteomes" id="UP000796880">
    <property type="component" value="Unassembled WGS sequence"/>
</dbReference>
<keyword evidence="9" id="KW-0472">Membrane</keyword>
<evidence type="ECO:0000256" key="6">
    <source>
        <dbReference type="ARBA" id="ARBA00022741"/>
    </source>
</evidence>
<evidence type="ECO:0000256" key="3">
    <source>
        <dbReference type="ARBA" id="ARBA00022692"/>
    </source>
</evidence>
<evidence type="ECO:0000256" key="2">
    <source>
        <dbReference type="ARBA" id="ARBA00022614"/>
    </source>
</evidence>
<dbReference type="FunFam" id="3.80.10.10:FF:000234">
    <property type="entry name" value="Probable inactive receptor kinase RLK902"/>
    <property type="match status" value="1"/>
</dbReference>
<keyword evidence="7" id="KW-0067">ATP-binding</keyword>
<dbReference type="Pfam" id="PF08263">
    <property type="entry name" value="LRRNT_2"/>
    <property type="match status" value="1"/>
</dbReference>
<comment type="caution">
    <text evidence="13">The sequence shown here is derived from an EMBL/GenBank/DDBJ whole genome shotgun (WGS) entry which is preliminary data.</text>
</comment>
<evidence type="ECO:0000256" key="8">
    <source>
        <dbReference type="ARBA" id="ARBA00022989"/>
    </source>
</evidence>
<evidence type="ECO:0000256" key="11">
    <source>
        <dbReference type="SAM" id="SignalP"/>
    </source>
</evidence>
<feature type="signal peptide" evidence="11">
    <location>
        <begin position="1"/>
        <end position="28"/>
    </location>
</feature>
<dbReference type="SUPFAM" id="SSF52058">
    <property type="entry name" value="L domain-like"/>
    <property type="match status" value="1"/>
</dbReference>
<keyword evidence="5" id="KW-0677">Repeat</keyword>
<evidence type="ECO:0000313" key="13">
    <source>
        <dbReference type="EMBL" id="KAF3447434.1"/>
    </source>
</evidence>
<keyword evidence="3" id="KW-0812">Transmembrane</keyword>
<dbReference type="GO" id="GO:0005524">
    <property type="term" value="F:ATP binding"/>
    <property type="evidence" value="ECO:0007669"/>
    <property type="project" value="UniProtKB-KW"/>
</dbReference>
<evidence type="ECO:0000256" key="1">
    <source>
        <dbReference type="ARBA" id="ARBA00004167"/>
    </source>
</evidence>
<dbReference type="FunFam" id="3.80.10.10:FF:001021">
    <property type="entry name" value="Leucine-rich receptor-like protein kinase family protein"/>
    <property type="match status" value="1"/>
</dbReference>
<protein>
    <recommendedName>
        <fullName evidence="12">Leucine-rich repeat-containing N-terminal plant-type domain-containing protein</fullName>
    </recommendedName>
</protein>
<dbReference type="Gene3D" id="3.80.10.10">
    <property type="entry name" value="Ribonuclease Inhibitor"/>
    <property type="match status" value="2"/>
</dbReference>